<sequence length="241" mass="27101">MLDGKHYCRCDATFVVSQEDFALAEASVQAGIDAFDRFLRRERAANKILPLKWPPHHYVCSEPYCLFPNPCPPQGGEYPCDGTDCPGLVFITVRQAAIAAAARLQDLDRVHVGIKRDAYGRPRIGTRSVTASEVEDVRDSNVGPVRRRHSLRRARVAEYAAHHSHHVGRARAQCDARQYYTRAAIGLDPVPAVPGQLRLRRKRAQEQLRAPKVMYEIQGAGGDYRHVKIREWAVMNPPATR</sequence>
<keyword evidence="2" id="KW-1185">Reference proteome</keyword>
<reference evidence="1 2" key="1">
    <citation type="journal article" date="2015" name="Fungal Genet. Biol.">
        <title>Evolution of novel wood decay mechanisms in Agaricales revealed by the genome sequences of Fistulina hepatica and Cylindrobasidium torrendii.</title>
        <authorList>
            <person name="Floudas D."/>
            <person name="Held B.W."/>
            <person name="Riley R."/>
            <person name="Nagy L.G."/>
            <person name="Koehler G."/>
            <person name="Ransdell A.S."/>
            <person name="Younus H."/>
            <person name="Chow J."/>
            <person name="Chiniquy J."/>
            <person name="Lipzen A."/>
            <person name="Tritt A."/>
            <person name="Sun H."/>
            <person name="Haridas S."/>
            <person name="LaButti K."/>
            <person name="Ohm R.A."/>
            <person name="Kues U."/>
            <person name="Blanchette R.A."/>
            <person name="Grigoriev I.V."/>
            <person name="Minto R.E."/>
            <person name="Hibbett D.S."/>
        </authorList>
    </citation>
    <scope>NUCLEOTIDE SEQUENCE [LARGE SCALE GENOMIC DNA]</scope>
    <source>
        <strain evidence="1 2">ATCC 64428</strain>
    </source>
</reference>
<protein>
    <submittedName>
        <fullName evidence="1">Uncharacterized protein</fullName>
    </submittedName>
</protein>
<dbReference type="AlphaFoldDB" id="A0A0D7ACQ1"/>
<dbReference type="Proteomes" id="UP000054144">
    <property type="component" value="Unassembled WGS sequence"/>
</dbReference>
<name>A0A0D7ACQ1_9AGAR</name>
<evidence type="ECO:0000313" key="1">
    <source>
        <dbReference type="EMBL" id="KIY47716.1"/>
    </source>
</evidence>
<gene>
    <name evidence="1" type="ORF">FISHEDRAFT_74382</name>
</gene>
<organism evidence="1 2">
    <name type="scientific">Fistulina hepatica ATCC 64428</name>
    <dbReference type="NCBI Taxonomy" id="1128425"/>
    <lineage>
        <taxon>Eukaryota</taxon>
        <taxon>Fungi</taxon>
        <taxon>Dikarya</taxon>
        <taxon>Basidiomycota</taxon>
        <taxon>Agaricomycotina</taxon>
        <taxon>Agaricomycetes</taxon>
        <taxon>Agaricomycetidae</taxon>
        <taxon>Agaricales</taxon>
        <taxon>Fistulinaceae</taxon>
        <taxon>Fistulina</taxon>
    </lineage>
</organism>
<evidence type="ECO:0000313" key="2">
    <source>
        <dbReference type="Proteomes" id="UP000054144"/>
    </source>
</evidence>
<proteinExistence type="predicted"/>
<dbReference type="EMBL" id="KN881929">
    <property type="protein sequence ID" value="KIY47716.1"/>
    <property type="molecule type" value="Genomic_DNA"/>
</dbReference>
<accession>A0A0D7ACQ1</accession>